<evidence type="ECO:0000313" key="2">
    <source>
        <dbReference type="Proteomes" id="UP001152888"/>
    </source>
</evidence>
<comment type="caution">
    <text evidence="1">The sequence shown here is derived from an EMBL/GenBank/DDBJ whole genome shotgun (WGS) entry which is preliminary data.</text>
</comment>
<gene>
    <name evidence="1" type="ORF">ACAOBT_LOCUS27078</name>
</gene>
<sequence length="89" mass="9948">MKQQRLRGRIWTDATRISRTVISLSASLEKNENRCGNYKARAGTVQAEQGSRFSLGLPSSHITETFSGWASALKSAHPFFTQSFLILFV</sequence>
<dbReference type="OrthoDB" id="2021138at2759"/>
<dbReference type="AlphaFoldDB" id="A0A9P0PY60"/>
<keyword evidence="2" id="KW-1185">Reference proteome</keyword>
<reference evidence="1" key="1">
    <citation type="submission" date="2022-03" db="EMBL/GenBank/DDBJ databases">
        <authorList>
            <person name="Sayadi A."/>
        </authorList>
    </citation>
    <scope>NUCLEOTIDE SEQUENCE</scope>
</reference>
<accession>A0A9P0PY60</accession>
<dbReference type="Proteomes" id="UP001152888">
    <property type="component" value="Unassembled WGS sequence"/>
</dbReference>
<organism evidence="1 2">
    <name type="scientific">Acanthoscelides obtectus</name>
    <name type="common">Bean weevil</name>
    <name type="synonym">Bruchus obtectus</name>
    <dbReference type="NCBI Taxonomy" id="200917"/>
    <lineage>
        <taxon>Eukaryota</taxon>
        <taxon>Metazoa</taxon>
        <taxon>Ecdysozoa</taxon>
        <taxon>Arthropoda</taxon>
        <taxon>Hexapoda</taxon>
        <taxon>Insecta</taxon>
        <taxon>Pterygota</taxon>
        <taxon>Neoptera</taxon>
        <taxon>Endopterygota</taxon>
        <taxon>Coleoptera</taxon>
        <taxon>Polyphaga</taxon>
        <taxon>Cucujiformia</taxon>
        <taxon>Chrysomeloidea</taxon>
        <taxon>Chrysomelidae</taxon>
        <taxon>Bruchinae</taxon>
        <taxon>Bruchini</taxon>
        <taxon>Acanthoscelides</taxon>
    </lineage>
</organism>
<protein>
    <submittedName>
        <fullName evidence="1">Uncharacterized protein</fullName>
    </submittedName>
</protein>
<name>A0A9P0PY60_ACAOB</name>
<dbReference type="EMBL" id="CAKOFQ010007520">
    <property type="protein sequence ID" value="CAH2002946.1"/>
    <property type="molecule type" value="Genomic_DNA"/>
</dbReference>
<evidence type="ECO:0000313" key="1">
    <source>
        <dbReference type="EMBL" id="CAH2002946.1"/>
    </source>
</evidence>
<proteinExistence type="predicted"/>